<keyword evidence="6 10" id="KW-1133">Transmembrane helix</keyword>
<dbReference type="NCBIfam" id="TIGR01411">
    <property type="entry name" value="tatAE"/>
    <property type="match status" value="1"/>
</dbReference>
<dbReference type="Pfam" id="PF02416">
    <property type="entry name" value="TatA_B_E"/>
    <property type="match status" value="1"/>
</dbReference>
<evidence type="ECO:0000256" key="7">
    <source>
        <dbReference type="ARBA" id="ARBA00023010"/>
    </source>
</evidence>
<organism evidence="11">
    <name type="scientific">hydrothermal vent metagenome</name>
    <dbReference type="NCBI Taxonomy" id="652676"/>
    <lineage>
        <taxon>unclassified sequences</taxon>
        <taxon>metagenomes</taxon>
        <taxon>ecological metagenomes</taxon>
    </lineage>
</organism>
<keyword evidence="7" id="KW-0811">Translocation</keyword>
<evidence type="ECO:0000256" key="1">
    <source>
        <dbReference type="ARBA" id="ARBA00004162"/>
    </source>
</evidence>
<name>A0A160TTS5_9ZZZZ</name>
<dbReference type="InterPro" id="IPR006312">
    <property type="entry name" value="TatA/E"/>
</dbReference>
<dbReference type="EMBL" id="CZRL01000097">
    <property type="protein sequence ID" value="CUS53595.1"/>
    <property type="molecule type" value="Genomic_DNA"/>
</dbReference>
<feature type="region of interest" description="Disordered" evidence="9">
    <location>
        <begin position="49"/>
        <end position="88"/>
    </location>
</feature>
<dbReference type="Gene3D" id="1.20.5.3310">
    <property type="match status" value="1"/>
</dbReference>
<dbReference type="HAMAP" id="MF_00236">
    <property type="entry name" value="TatA_E"/>
    <property type="match status" value="1"/>
</dbReference>
<dbReference type="GO" id="GO:0005886">
    <property type="term" value="C:plasma membrane"/>
    <property type="evidence" value="ECO:0007669"/>
    <property type="project" value="UniProtKB-SubCell"/>
</dbReference>
<dbReference type="NCBIfam" id="NF002813">
    <property type="entry name" value="PRK02958.1"/>
    <property type="match status" value="1"/>
</dbReference>
<protein>
    <submittedName>
        <fullName evidence="11">Twin-arginine translocation protein TatA</fullName>
    </submittedName>
</protein>
<dbReference type="PANTHER" id="PTHR42982">
    <property type="entry name" value="SEC-INDEPENDENT PROTEIN TRANSLOCASE PROTEIN TATA"/>
    <property type="match status" value="1"/>
</dbReference>
<dbReference type="GO" id="GO:0043953">
    <property type="term" value="P:protein transport by the Tat complex"/>
    <property type="evidence" value="ECO:0007669"/>
    <property type="project" value="InterPro"/>
</dbReference>
<sequence>MGVGGISIWQLLIVLVIVLLLFGTKKLRNMGGDLGGAIKGFRSSIKEVKAGDSDSDSEDPETADQQAEATQDDLADVEATEDVKTEKV</sequence>
<comment type="subcellular location">
    <subcellularLocation>
        <location evidence="1">Cell membrane</location>
        <topology evidence="1">Single-pass membrane protein</topology>
    </subcellularLocation>
</comment>
<dbReference type="PANTHER" id="PTHR42982:SF1">
    <property type="entry name" value="SEC-INDEPENDENT PROTEIN TRANSLOCASE PROTEIN TATA"/>
    <property type="match status" value="1"/>
</dbReference>
<feature type="compositionally biased region" description="Acidic residues" evidence="9">
    <location>
        <begin position="70"/>
        <end position="80"/>
    </location>
</feature>
<feature type="compositionally biased region" description="Acidic residues" evidence="9">
    <location>
        <begin position="53"/>
        <end position="62"/>
    </location>
</feature>
<gene>
    <name evidence="11" type="ORF">MGWOODY_XGa1508</name>
</gene>
<keyword evidence="8 10" id="KW-0472">Membrane</keyword>
<evidence type="ECO:0000256" key="3">
    <source>
        <dbReference type="ARBA" id="ARBA00022475"/>
    </source>
</evidence>
<feature type="transmembrane region" description="Helical" evidence="10">
    <location>
        <begin position="6"/>
        <end position="24"/>
    </location>
</feature>
<evidence type="ECO:0000256" key="9">
    <source>
        <dbReference type="SAM" id="MobiDB-lite"/>
    </source>
</evidence>
<evidence type="ECO:0000256" key="5">
    <source>
        <dbReference type="ARBA" id="ARBA00022927"/>
    </source>
</evidence>
<evidence type="ECO:0000256" key="2">
    <source>
        <dbReference type="ARBA" id="ARBA00022448"/>
    </source>
</evidence>
<keyword evidence="2" id="KW-0813">Transport</keyword>
<keyword evidence="4 10" id="KW-0812">Transmembrane</keyword>
<accession>A0A160TTS5</accession>
<reference evidence="11" key="1">
    <citation type="submission" date="2015-10" db="EMBL/GenBank/DDBJ databases">
        <authorList>
            <person name="Gilbert D.G."/>
        </authorList>
    </citation>
    <scope>NUCLEOTIDE SEQUENCE</scope>
</reference>
<proteinExistence type="inferred from homology"/>
<evidence type="ECO:0000313" key="11">
    <source>
        <dbReference type="EMBL" id="CUS53595.1"/>
    </source>
</evidence>
<evidence type="ECO:0000256" key="6">
    <source>
        <dbReference type="ARBA" id="ARBA00022989"/>
    </source>
</evidence>
<evidence type="ECO:0000256" key="4">
    <source>
        <dbReference type="ARBA" id="ARBA00022692"/>
    </source>
</evidence>
<dbReference type="InterPro" id="IPR003369">
    <property type="entry name" value="TatA/B/E"/>
</dbReference>
<keyword evidence="5" id="KW-0653">Protein transport</keyword>
<keyword evidence="3" id="KW-1003">Cell membrane</keyword>
<evidence type="ECO:0000256" key="8">
    <source>
        <dbReference type="ARBA" id="ARBA00023136"/>
    </source>
</evidence>
<evidence type="ECO:0000256" key="10">
    <source>
        <dbReference type="SAM" id="Phobius"/>
    </source>
</evidence>
<dbReference type="AlphaFoldDB" id="A0A160TTS5"/>